<dbReference type="EMBL" id="JAHZSS010000004">
    <property type="protein sequence ID" value="MBW8190551.1"/>
    <property type="molecule type" value="Genomic_DNA"/>
</dbReference>
<evidence type="ECO:0000313" key="8">
    <source>
        <dbReference type="Proteomes" id="UP001166251"/>
    </source>
</evidence>
<feature type="transmembrane region" description="Helical" evidence="6">
    <location>
        <begin position="40"/>
        <end position="59"/>
    </location>
</feature>
<keyword evidence="8" id="KW-1185">Reference proteome</keyword>
<sequence length="412" mass="45148">MNLTKGISITLVSNLVFALSQWVIVAGLNHLGSVDVVGRYAYSITLAGFFLTVGQMGLRQYLLSSTVTSELLAQAFGARLISSLIAFVCLAAYALLVVDDIYLYLVLVLGIAKWVENMTDIAHGFYQRNFKITHIAWSRTSRSLLTPVLFLSVFYYSSNIYYACAALIGAWLLLFVLFDKASFIFQPQRQVNFRLVSQLLKKAFPLGVTSVLVLLAVSLPLFILAEVSSETAVGQYASVFYFVTAASLILQSVLQVLSPIIVRHLSDNEFLRVRRLIKQSYWLALSYGICGVIIAVAIGEWVLNFVYGPQYIGLGYLAVLAAVLNGALALQAVGGIMLTAHGVFNFQMFAMIISVIVSAISGYFAIQVFGIAGAFYAGIVTALVNAVLFGIRVLKETHTYEKLQSLAYHQST</sequence>
<comment type="caution">
    <text evidence="7">The sequence shown here is derived from an EMBL/GenBank/DDBJ whole genome shotgun (WGS) entry which is preliminary data.</text>
</comment>
<organism evidence="7 8">
    <name type="scientific">Neiella holothuriorum</name>
    <dbReference type="NCBI Taxonomy" id="2870530"/>
    <lineage>
        <taxon>Bacteria</taxon>
        <taxon>Pseudomonadati</taxon>
        <taxon>Pseudomonadota</taxon>
        <taxon>Gammaproteobacteria</taxon>
        <taxon>Alteromonadales</taxon>
        <taxon>Echinimonadaceae</taxon>
        <taxon>Neiella</taxon>
    </lineage>
</organism>
<feature type="transmembrane region" description="Helical" evidence="6">
    <location>
        <begin position="348"/>
        <end position="369"/>
    </location>
</feature>
<feature type="transmembrane region" description="Helical" evidence="6">
    <location>
        <begin position="160"/>
        <end position="178"/>
    </location>
</feature>
<evidence type="ECO:0000256" key="4">
    <source>
        <dbReference type="ARBA" id="ARBA00022989"/>
    </source>
</evidence>
<name>A0ABS7EDX5_9GAMM</name>
<dbReference type="PANTHER" id="PTHR30250">
    <property type="entry name" value="PST FAMILY PREDICTED COLANIC ACID TRANSPORTER"/>
    <property type="match status" value="1"/>
</dbReference>
<evidence type="ECO:0000256" key="5">
    <source>
        <dbReference type="ARBA" id="ARBA00023136"/>
    </source>
</evidence>
<keyword evidence="3 6" id="KW-0812">Transmembrane</keyword>
<proteinExistence type="predicted"/>
<accession>A0ABS7EDX5</accession>
<evidence type="ECO:0000256" key="2">
    <source>
        <dbReference type="ARBA" id="ARBA00022475"/>
    </source>
</evidence>
<evidence type="ECO:0000313" key="7">
    <source>
        <dbReference type="EMBL" id="MBW8190551.1"/>
    </source>
</evidence>
<dbReference type="InterPro" id="IPR002797">
    <property type="entry name" value="Polysacc_synth"/>
</dbReference>
<comment type="subcellular location">
    <subcellularLocation>
        <location evidence="1">Cell membrane</location>
        <topology evidence="1">Multi-pass membrane protein</topology>
    </subcellularLocation>
</comment>
<protein>
    <submittedName>
        <fullName evidence="7">Oligosaccharide flippase family protein</fullName>
    </submittedName>
</protein>
<gene>
    <name evidence="7" type="ORF">K0504_05835</name>
</gene>
<keyword evidence="5 6" id="KW-0472">Membrane</keyword>
<evidence type="ECO:0000256" key="1">
    <source>
        <dbReference type="ARBA" id="ARBA00004651"/>
    </source>
</evidence>
<feature type="transmembrane region" description="Helical" evidence="6">
    <location>
        <begin position="282"/>
        <end position="303"/>
    </location>
</feature>
<reference evidence="7" key="1">
    <citation type="submission" date="2021-07" db="EMBL/GenBank/DDBJ databases">
        <title>Neiella marina sp. nov., isolated from the intestinal content of sea cucumber Apostichopus japonicus.</title>
        <authorList>
            <person name="Bai X."/>
        </authorList>
    </citation>
    <scope>NUCLEOTIDE SEQUENCE</scope>
    <source>
        <strain evidence="7">126</strain>
    </source>
</reference>
<feature type="transmembrane region" description="Helical" evidence="6">
    <location>
        <begin position="7"/>
        <end position="28"/>
    </location>
</feature>
<evidence type="ECO:0000256" key="3">
    <source>
        <dbReference type="ARBA" id="ARBA00022692"/>
    </source>
</evidence>
<dbReference type="Pfam" id="PF01943">
    <property type="entry name" value="Polysacc_synt"/>
    <property type="match status" value="1"/>
</dbReference>
<feature type="transmembrane region" description="Helical" evidence="6">
    <location>
        <begin position="375"/>
        <end position="394"/>
    </location>
</feature>
<feature type="transmembrane region" description="Helical" evidence="6">
    <location>
        <begin position="315"/>
        <end position="336"/>
    </location>
</feature>
<dbReference type="RefSeq" id="WP_220103234.1">
    <property type="nucleotide sequence ID" value="NZ_JAHZSS010000004.1"/>
</dbReference>
<dbReference type="Proteomes" id="UP001166251">
    <property type="component" value="Unassembled WGS sequence"/>
</dbReference>
<feature type="transmembrane region" description="Helical" evidence="6">
    <location>
        <begin position="71"/>
        <end position="95"/>
    </location>
</feature>
<feature type="transmembrane region" description="Helical" evidence="6">
    <location>
        <begin position="199"/>
        <end position="224"/>
    </location>
</feature>
<dbReference type="InterPro" id="IPR050833">
    <property type="entry name" value="Poly_Biosynth_Transport"/>
</dbReference>
<feature type="transmembrane region" description="Helical" evidence="6">
    <location>
        <begin position="236"/>
        <end position="262"/>
    </location>
</feature>
<dbReference type="PANTHER" id="PTHR30250:SF11">
    <property type="entry name" value="O-ANTIGEN TRANSPORTER-RELATED"/>
    <property type="match status" value="1"/>
</dbReference>
<evidence type="ECO:0000256" key="6">
    <source>
        <dbReference type="SAM" id="Phobius"/>
    </source>
</evidence>
<keyword evidence="4 6" id="KW-1133">Transmembrane helix</keyword>
<keyword evidence="2" id="KW-1003">Cell membrane</keyword>